<dbReference type="SUPFAM" id="SSF54928">
    <property type="entry name" value="RNA-binding domain, RBD"/>
    <property type="match status" value="1"/>
</dbReference>
<feature type="compositionally biased region" description="Basic residues" evidence="4">
    <location>
        <begin position="376"/>
        <end position="409"/>
    </location>
</feature>
<dbReference type="CDD" id="cd21039">
    <property type="entry name" value="NURR"/>
    <property type="match status" value="1"/>
</dbReference>
<dbReference type="InterPro" id="IPR000504">
    <property type="entry name" value="RRM_dom"/>
</dbReference>
<dbReference type="PROSITE" id="PS50102">
    <property type="entry name" value="RRM"/>
    <property type="match status" value="1"/>
</dbReference>
<evidence type="ECO:0000259" key="5">
    <source>
        <dbReference type="PROSITE" id="PS50102"/>
    </source>
</evidence>
<evidence type="ECO:0000313" key="6">
    <source>
        <dbReference type="EMBL" id="CAH0365150.1"/>
    </source>
</evidence>
<dbReference type="EMBL" id="CAKKNE010000001">
    <property type="protein sequence ID" value="CAH0365150.1"/>
    <property type="molecule type" value="Genomic_DNA"/>
</dbReference>
<dbReference type="GO" id="GO:0003723">
    <property type="term" value="F:RNA binding"/>
    <property type="evidence" value="ECO:0007669"/>
    <property type="project" value="UniProtKB-UniRule"/>
</dbReference>
<dbReference type="InterPro" id="IPR035979">
    <property type="entry name" value="RBD_domain_sf"/>
</dbReference>
<dbReference type="AlphaFoldDB" id="A0A8J2S757"/>
<evidence type="ECO:0000313" key="7">
    <source>
        <dbReference type="Proteomes" id="UP000789595"/>
    </source>
</evidence>
<dbReference type="Pfam" id="PF00076">
    <property type="entry name" value="RRM_1"/>
    <property type="match status" value="1"/>
</dbReference>
<dbReference type="Gene3D" id="3.30.70.330">
    <property type="match status" value="1"/>
</dbReference>
<comment type="caution">
    <text evidence="6">The sequence shown here is derived from an EMBL/GenBank/DDBJ whole genome shotgun (WGS) entry which is preliminary data.</text>
</comment>
<dbReference type="PANTHER" id="PTHR23236:SF119">
    <property type="entry name" value="NUCLEAR RNA-BINDING PROTEIN SART-3"/>
    <property type="match status" value="1"/>
</dbReference>
<dbReference type="SMART" id="SM00360">
    <property type="entry name" value="RRM"/>
    <property type="match status" value="1"/>
</dbReference>
<keyword evidence="7" id="KW-1185">Reference proteome</keyword>
<feature type="domain" description="RRM" evidence="5">
    <location>
        <begin position="169"/>
        <end position="240"/>
    </location>
</feature>
<dbReference type="InterPro" id="IPR012677">
    <property type="entry name" value="Nucleotide-bd_a/b_plait_sf"/>
</dbReference>
<dbReference type="PANTHER" id="PTHR23236">
    <property type="entry name" value="EUKARYOTIC TRANSLATION INITIATION FACTOR 4B/4H"/>
    <property type="match status" value="1"/>
</dbReference>
<feature type="region of interest" description="Disordered" evidence="4">
    <location>
        <begin position="329"/>
        <end position="409"/>
    </location>
</feature>
<proteinExistence type="predicted"/>
<evidence type="ECO:0000256" key="4">
    <source>
        <dbReference type="SAM" id="MobiDB-lite"/>
    </source>
</evidence>
<gene>
    <name evidence="6" type="ORF">PECAL_1P15690</name>
</gene>
<dbReference type="Pfam" id="PF18360">
    <property type="entry name" value="hnRNP_Q_AcD"/>
    <property type="match status" value="1"/>
</dbReference>
<dbReference type="Proteomes" id="UP000789595">
    <property type="component" value="Unassembled WGS sequence"/>
</dbReference>
<evidence type="ECO:0000256" key="3">
    <source>
        <dbReference type="PROSITE-ProRule" id="PRU00176"/>
    </source>
</evidence>
<dbReference type="InterPro" id="IPR041337">
    <property type="entry name" value="hnRNP_Q_AcD"/>
</dbReference>
<accession>A0A8J2S757</accession>
<reference evidence="6" key="1">
    <citation type="submission" date="2021-11" db="EMBL/GenBank/DDBJ databases">
        <authorList>
            <consortium name="Genoscope - CEA"/>
            <person name="William W."/>
        </authorList>
    </citation>
    <scope>NUCLEOTIDE SEQUENCE</scope>
</reference>
<keyword evidence="2 3" id="KW-0694">RNA-binding</keyword>
<keyword evidence="1" id="KW-0677">Repeat</keyword>
<protein>
    <recommendedName>
        <fullName evidence="5">RRM domain-containing protein</fullName>
    </recommendedName>
</protein>
<feature type="compositionally biased region" description="Basic and acidic residues" evidence="4">
    <location>
        <begin position="332"/>
        <end position="342"/>
    </location>
</feature>
<sequence length="409" mass="42175">MFGNSSLPPALAARLQGAVDAGLIEANALDPKVLQDLAALPEPLAAVVVDRFLASNLASVRNPSAFLVGVISRCRGEHSMAWRCGLRPLVPADAAAFSPRRDVVENCRARPAHRSIRAGGELPGAGPGTAPAPAAAFAGFSEAAQLMGSTAVTSTGVPQNANPLLAPSRTIHVGNLSPGASPAVLRQIFECIGGVRDVRVAGDGRYGFVDFLDAAAAEAAVAMNGTMVCGAALRVEKAMQPRLFAQSNQPTPLPPAGARDPAAALLAFRATQASALRAGEAGGPAPGAGLAGVTSPAVLAALARAGAGGGAPAPPAGPDPALAFLNPAQQRAAREAQHRERLAAAPSIGGWGVAKRRDETSSSSDESSDSSDASRGRKRRRRRRDRGRARRRSRSRSRSRSRRERRRGR</sequence>
<feature type="compositionally biased region" description="Low complexity" evidence="4">
    <location>
        <begin position="361"/>
        <end position="373"/>
    </location>
</feature>
<organism evidence="6 7">
    <name type="scientific">Pelagomonas calceolata</name>
    <dbReference type="NCBI Taxonomy" id="35677"/>
    <lineage>
        <taxon>Eukaryota</taxon>
        <taxon>Sar</taxon>
        <taxon>Stramenopiles</taxon>
        <taxon>Ochrophyta</taxon>
        <taxon>Pelagophyceae</taxon>
        <taxon>Pelagomonadales</taxon>
        <taxon>Pelagomonadaceae</taxon>
        <taxon>Pelagomonas</taxon>
    </lineage>
</organism>
<name>A0A8J2S757_9STRA</name>
<evidence type="ECO:0000256" key="1">
    <source>
        <dbReference type="ARBA" id="ARBA00022737"/>
    </source>
</evidence>
<dbReference type="OrthoDB" id="1099063at2759"/>
<evidence type="ECO:0000256" key="2">
    <source>
        <dbReference type="ARBA" id="ARBA00022884"/>
    </source>
</evidence>